<dbReference type="Proteomes" id="UP000199568">
    <property type="component" value="Unassembled WGS sequence"/>
</dbReference>
<keyword evidence="2" id="KW-1185">Reference proteome</keyword>
<sequence>MDNKAKYVISVVPGRKVVKSVANGSFTKTDVLNNIKDVVSKGKTFNGKWAFMPDITKMAPVLDPEVSEVLSKFHEEVEKAGGVAIAFIVEKAVAIKAQAQRHQNEANVNELVTNHFSSEEQALEWIKTLNI</sequence>
<accession>A0A1I0DNZ2</accession>
<dbReference type="EMBL" id="FOHU01000008">
    <property type="protein sequence ID" value="SET34266.1"/>
    <property type="molecule type" value="Genomic_DNA"/>
</dbReference>
<dbReference type="AlphaFoldDB" id="A0A1I0DNZ2"/>
<proteinExistence type="predicted"/>
<evidence type="ECO:0000313" key="1">
    <source>
        <dbReference type="EMBL" id="SET34266.1"/>
    </source>
</evidence>
<dbReference type="STRING" id="426128.SAMN05660297_02104"/>
<evidence type="ECO:0000313" key="2">
    <source>
        <dbReference type="Proteomes" id="UP000199568"/>
    </source>
</evidence>
<organism evidence="1 2">
    <name type="scientific">Natronincola peptidivorans</name>
    <dbReference type="NCBI Taxonomy" id="426128"/>
    <lineage>
        <taxon>Bacteria</taxon>
        <taxon>Bacillati</taxon>
        <taxon>Bacillota</taxon>
        <taxon>Clostridia</taxon>
        <taxon>Peptostreptococcales</taxon>
        <taxon>Natronincolaceae</taxon>
        <taxon>Natronincola</taxon>
    </lineage>
</organism>
<evidence type="ECO:0008006" key="3">
    <source>
        <dbReference type="Google" id="ProtNLM"/>
    </source>
</evidence>
<protein>
    <recommendedName>
        <fullName evidence="3">SpoIIAA-like</fullName>
    </recommendedName>
</protein>
<dbReference type="RefSeq" id="WP_090443411.1">
    <property type="nucleotide sequence ID" value="NZ_FOHU01000008.1"/>
</dbReference>
<name>A0A1I0DNZ2_9FIRM</name>
<gene>
    <name evidence="1" type="ORF">SAMN05660297_02104</name>
</gene>
<reference evidence="1 2" key="1">
    <citation type="submission" date="2016-10" db="EMBL/GenBank/DDBJ databases">
        <authorList>
            <person name="de Groot N.N."/>
        </authorList>
    </citation>
    <scope>NUCLEOTIDE SEQUENCE [LARGE SCALE GENOMIC DNA]</scope>
    <source>
        <strain evidence="1 2">DSM 18979</strain>
    </source>
</reference>